<dbReference type="InterPro" id="IPR029052">
    <property type="entry name" value="Metallo-depent_PP-like"/>
</dbReference>
<feature type="compositionally biased region" description="Acidic residues" evidence="1">
    <location>
        <begin position="256"/>
        <end position="277"/>
    </location>
</feature>
<comment type="caution">
    <text evidence="3">The sequence shown here is derived from an EMBL/GenBank/DDBJ whole genome shotgun (WGS) entry which is preliminary data.</text>
</comment>
<feature type="compositionally biased region" description="Acidic residues" evidence="1">
    <location>
        <begin position="284"/>
        <end position="295"/>
    </location>
</feature>
<dbReference type="SUPFAM" id="SSF56300">
    <property type="entry name" value="Metallo-dependent phosphatases"/>
    <property type="match status" value="1"/>
</dbReference>
<dbReference type="Gene3D" id="3.60.21.10">
    <property type="match status" value="1"/>
</dbReference>
<reference evidence="3" key="1">
    <citation type="submission" date="2022-07" db="EMBL/GenBank/DDBJ databases">
        <title>The genome of Lyophyllum shimeji provides insight into the initial evolution of ectomycorrhizal fungal genome.</title>
        <authorList>
            <person name="Kobayashi Y."/>
            <person name="Shibata T."/>
            <person name="Hirakawa H."/>
            <person name="Shigenobu S."/>
            <person name="Nishiyama T."/>
            <person name="Yamada A."/>
            <person name="Hasebe M."/>
            <person name="Kawaguchi M."/>
        </authorList>
    </citation>
    <scope>NUCLEOTIDE SEQUENCE</scope>
    <source>
        <strain evidence="3">AT787</strain>
    </source>
</reference>
<evidence type="ECO:0000256" key="1">
    <source>
        <dbReference type="SAM" id="MobiDB-lite"/>
    </source>
</evidence>
<dbReference type="AlphaFoldDB" id="A0A9P3Q0N0"/>
<dbReference type="Proteomes" id="UP001063166">
    <property type="component" value="Unassembled WGS sequence"/>
</dbReference>
<keyword evidence="4" id="KW-1185">Reference proteome</keyword>
<accession>A0A9P3Q0N0</accession>
<organism evidence="3 4">
    <name type="scientific">Lyophyllum shimeji</name>
    <name type="common">Hon-shimeji</name>
    <name type="synonym">Tricholoma shimeji</name>
    <dbReference type="NCBI Taxonomy" id="47721"/>
    <lineage>
        <taxon>Eukaryota</taxon>
        <taxon>Fungi</taxon>
        <taxon>Dikarya</taxon>
        <taxon>Basidiomycota</taxon>
        <taxon>Agaricomycotina</taxon>
        <taxon>Agaricomycetes</taxon>
        <taxon>Agaricomycetidae</taxon>
        <taxon>Agaricales</taxon>
        <taxon>Tricholomatineae</taxon>
        <taxon>Lyophyllaceae</taxon>
        <taxon>Lyophyllum</taxon>
    </lineage>
</organism>
<dbReference type="InterPro" id="IPR004843">
    <property type="entry name" value="Calcineurin-like_PHP"/>
</dbReference>
<feature type="domain" description="Calcineurin-like phosphoesterase" evidence="2">
    <location>
        <begin position="36"/>
        <end position="231"/>
    </location>
</feature>
<dbReference type="Pfam" id="PF00149">
    <property type="entry name" value="Metallophos"/>
    <property type="match status" value="1"/>
</dbReference>
<dbReference type="GO" id="GO:0016787">
    <property type="term" value="F:hydrolase activity"/>
    <property type="evidence" value="ECO:0007669"/>
    <property type="project" value="InterPro"/>
</dbReference>
<dbReference type="CDD" id="cd07379">
    <property type="entry name" value="MPP_239FB"/>
    <property type="match status" value="1"/>
</dbReference>
<name>A0A9P3Q0N0_LYOSH</name>
<dbReference type="PANTHER" id="PTHR12905">
    <property type="entry name" value="METALLOPHOSPHOESTERASE"/>
    <property type="match status" value="1"/>
</dbReference>
<gene>
    <name evidence="3" type="ORF">LshimejAT787_2000160</name>
</gene>
<protein>
    <submittedName>
        <fullName evidence="3">Calcineurin-like phosphoesterase</fullName>
    </submittedName>
</protein>
<evidence type="ECO:0000313" key="3">
    <source>
        <dbReference type="EMBL" id="GLB45111.1"/>
    </source>
</evidence>
<dbReference type="EMBL" id="BRPK01000020">
    <property type="protein sequence ID" value="GLB45111.1"/>
    <property type="molecule type" value="Genomic_DNA"/>
</dbReference>
<dbReference type="InterPro" id="IPR051693">
    <property type="entry name" value="UPF0046_metallophosphoest"/>
</dbReference>
<feature type="region of interest" description="Disordered" evidence="1">
    <location>
        <begin position="245"/>
        <end position="317"/>
    </location>
</feature>
<sequence length="354" mass="38864">MAALPYTPRSITTASSIVHLEYKPAALSPVAPGWTRFVCISDTHTRSFAVPDGDVLLHSGDLTNLGTLSDFQKTMEWLYSLPHKVKIIIAGNHDLTLHIDYYEREHRRWHRDRQDVEQILELLTGPRARAAGVVYLQDSSHTFQTKPNGRTWSVYGSPWSPEFFNWAFNYPREEGEALVAKFPKTDILLTHGPPSGIFDRTRCGDLVGCEALRARLPSLRPRLHVFGHIHEARGAYVHAWAEDGASASEPPGAQNEDGDDLSDEEDDLDISFDEEEGAGGGGGEDGDDGDGDDGGENGTEATRSTPGSGEEEEREETVFVNAATFPAGRAAWRGTHRVPFGGPGFQAVVVDLRD</sequence>
<evidence type="ECO:0000259" key="2">
    <source>
        <dbReference type="Pfam" id="PF00149"/>
    </source>
</evidence>
<proteinExistence type="predicted"/>
<dbReference type="OrthoDB" id="630188at2759"/>
<dbReference type="PANTHER" id="PTHR12905:SF0">
    <property type="entry name" value="CALCINEURIN-LIKE PHOSPHOESTERASE DOMAIN-CONTAINING PROTEIN"/>
    <property type="match status" value="1"/>
</dbReference>
<evidence type="ECO:0000313" key="4">
    <source>
        <dbReference type="Proteomes" id="UP001063166"/>
    </source>
</evidence>